<evidence type="ECO:0000313" key="2">
    <source>
        <dbReference type="EMBL" id="KAL3861173.1"/>
    </source>
</evidence>
<proteinExistence type="predicted"/>
<feature type="chain" id="PRO_5044877541" description="Secreted protein" evidence="1">
    <location>
        <begin position="24"/>
        <end position="101"/>
    </location>
</feature>
<dbReference type="Proteomes" id="UP001634394">
    <property type="component" value="Unassembled WGS sequence"/>
</dbReference>
<dbReference type="AlphaFoldDB" id="A0ABD3VKE9"/>
<feature type="signal peptide" evidence="1">
    <location>
        <begin position="1"/>
        <end position="23"/>
    </location>
</feature>
<name>A0ABD3VKE9_SINWO</name>
<keyword evidence="1" id="KW-0732">Signal</keyword>
<evidence type="ECO:0000313" key="3">
    <source>
        <dbReference type="Proteomes" id="UP001634394"/>
    </source>
</evidence>
<gene>
    <name evidence="2" type="ORF">ACJMK2_007238</name>
</gene>
<protein>
    <recommendedName>
        <fullName evidence="4">Secreted protein</fullName>
    </recommendedName>
</protein>
<accession>A0ABD3VKE9</accession>
<keyword evidence="3" id="KW-1185">Reference proteome</keyword>
<reference evidence="2 3" key="1">
    <citation type="submission" date="2024-11" db="EMBL/GenBank/DDBJ databases">
        <title>Chromosome-level genome assembly of the freshwater bivalve Anodonta woodiana.</title>
        <authorList>
            <person name="Chen X."/>
        </authorList>
    </citation>
    <scope>NUCLEOTIDE SEQUENCE [LARGE SCALE GENOMIC DNA]</scope>
    <source>
        <strain evidence="2">MN2024</strain>
        <tissue evidence="2">Gills</tissue>
    </source>
</reference>
<evidence type="ECO:0000256" key="1">
    <source>
        <dbReference type="SAM" id="SignalP"/>
    </source>
</evidence>
<organism evidence="2 3">
    <name type="scientific">Sinanodonta woodiana</name>
    <name type="common">Chinese pond mussel</name>
    <name type="synonym">Anodonta woodiana</name>
    <dbReference type="NCBI Taxonomy" id="1069815"/>
    <lineage>
        <taxon>Eukaryota</taxon>
        <taxon>Metazoa</taxon>
        <taxon>Spiralia</taxon>
        <taxon>Lophotrochozoa</taxon>
        <taxon>Mollusca</taxon>
        <taxon>Bivalvia</taxon>
        <taxon>Autobranchia</taxon>
        <taxon>Heteroconchia</taxon>
        <taxon>Palaeoheterodonta</taxon>
        <taxon>Unionida</taxon>
        <taxon>Unionoidea</taxon>
        <taxon>Unionidae</taxon>
        <taxon>Unioninae</taxon>
        <taxon>Sinanodonta</taxon>
    </lineage>
</organism>
<sequence length="101" mass="11352">MSKLLLMLVFASALAVFVVPSEGYGYSFHHHHNRCICVPDRIACPCADGCTAADTGDIKIRHYNVQSCTLLDLSLGYTIIDYMRSIQILLSDVFVYLYLFI</sequence>
<dbReference type="EMBL" id="JBJQND010000011">
    <property type="protein sequence ID" value="KAL3861173.1"/>
    <property type="molecule type" value="Genomic_DNA"/>
</dbReference>
<comment type="caution">
    <text evidence="2">The sequence shown here is derived from an EMBL/GenBank/DDBJ whole genome shotgun (WGS) entry which is preliminary data.</text>
</comment>
<evidence type="ECO:0008006" key="4">
    <source>
        <dbReference type="Google" id="ProtNLM"/>
    </source>
</evidence>